<dbReference type="RefSeq" id="XP_048128155.1">
    <property type="nucleotide sequence ID" value="XM_048272198.1"/>
</dbReference>
<accession>A0ABM3GUX3</accession>
<evidence type="ECO:0000313" key="2">
    <source>
        <dbReference type="Proteomes" id="UP000827889"/>
    </source>
</evidence>
<evidence type="ECO:0000259" key="1">
    <source>
        <dbReference type="Pfam" id="PF00931"/>
    </source>
</evidence>
<reference evidence="3" key="1">
    <citation type="submission" date="2025-08" db="UniProtKB">
        <authorList>
            <consortium name="RefSeq"/>
        </authorList>
    </citation>
    <scope>IDENTIFICATION</scope>
    <source>
        <tissue evidence="3">Leaf</tissue>
    </source>
</reference>
<name>A0ABM3GUX3_9MYRT</name>
<proteinExistence type="predicted"/>
<dbReference type="Pfam" id="PF00931">
    <property type="entry name" value="NB-ARC"/>
    <property type="match status" value="1"/>
</dbReference>
<organism evidence="2 3">
    <name type="scientific">Rhodamnia argentea</name>
    <dbReference type="NCBI Taxonomy" id="178133"/>
    <lineage>
        <taxon>Eukaryota</taxon>
        <taxon>Viridiplantae</taxon>
        <taxon>Streptophyta</taxon>
        <taxon>Embryophyta</taxon>
        <taxon>Tracheophyta</taxon>
        <taxon>Spermatophyta</taxon>
        <taxon>Magnoliopsida</taxon>
        <taxon>eudicotyledons</taxon>
        <taxon>Gunneridae</taxon>
        <taxon>Pentapetalae</taxon>
        <taxon>rosids</taxon>
        <taxon>malvids</taxon>
        <taxon>Myrtales</taxon>
        <taxon>Myrtaceae</taxon>
        <taxon>Myrtoideae</taxon>
        <taxon>Myrteae</taxon>
        <taxon>Australasian group</taxon>
        <taxon>Rhodamnia</taxon>
    </lineage>
</organism>
<dbReference type="Proteomes" id="UP000827889">
    <property type="component" value="Chromosome 11"/>
</dbReference>
<dbReference type="PANTHER" id="PTHR11017:SF385">
    <property type="entry name" value="DISEASE RESISTANCE PROTEIN (TIR-NBS-LRR CLASS)-RELATED"/>
    <property type="match status" value="1"/>
</dbReference>
<evidence type="ECO:0000313" key="3">
    <source>
        <dbReference type="RefSeq" id="XP_048128155.1"/>
    </source>
</evidence>
<keyword evidence="2" id="KW-1185">Reference proteome</keyword>
<sequence length="133" mass="15547">MEFEGVVSLLENVGVANQDTLLLLQKRLLHDLLKVQGLEMYDLNSNINEIKTRLCQKRILLVLDNITEKHQIEFFSPRDREWFQYGSRILITTREEWLLKDLKEDDNYMLPGLGSKESLQLMSGHAFGKDQPK</sequence>
<dbReference type="Gene3D" id="3.40.50.300">
    <property type="entry name" value="P-loop containing nucleotide triphosphate hydrolases"/>
    <property type="match status" value="1"/>
</dbReference>
<dbReference type="SUPFAM" id="SSF52540">
    <property type="entry name" value="P-loop containing nucleoside triphosphate hydrolases"/>
    <property type="match status" value="1"/>
</dbReference>
<feature type="domain" description="NB-ARC" evidence="1">
    <location>
        <begin position="13"/>
        <end position="129"/>
    </location>
</feature>
<protein>
    <submittedName>
        <fullName evidence="3">Disease resistance protein Roq1-like</fullName>
    </submittedName>
</protein>
<dbReference type="PANTHER" id="PTHR11017">
    <property type="entry name" value="LEUCINE-RICH REPEAT-CONTAINING PROTEIN"/>
    <property type="match status" value="1"/>
</dbReference>
<dbReference type="InterPro" id="IPR002182">
    <property type="entry name" value="NB-ARC"/>
</dbReference>
<gene>
    <name evidence="3" type="primary">LOC115732420</name>
</gene>
<dbReference type="GeneID" id="115732420"/>
<dbReference type="InterPro" id="IPR044974">
    <property type="entry name" value="Disease_R_plants"/>
</dbReference>
<dbReference type="InterPro" id="IPR027417">
    <property type="entry name" value="P-loop_NTPase"/>
</dbReference>